<keyword evidence="5" id="KW-0732">Signal</keyword>
<dbReference type="GO" id="GO:0020037">
    <property type="term" value="F:heme binding"/>
    <property type="evidence" value="ECO:0007669"/>
    <property type="project" value="InterPro"/>
</dbReference>
<dbReference type="SUPFAM" id="SSF53850">
    <property type="entry name" value="Periplasmic binding protein-like II"/>
    <property type="match status" value="1"/>
</dbReference>
<comment type="caution">
    <text evidence="7">The sequence shown here is derived from an EMBL/GenBank/DDBJ whole genome shotgun (WGS) entry which is preliminary data.</text>
</comment>
<dbReference type="InterPro" id="IPR009056">
    <property type="entry name" value="Cyt_c-like_dom"/>
</dbReference>
<accession>A0A0J1CKV7</accession>
<dbReference type="Proteomes" id="UP000035963">
    <property type="component" value="Unassembled WGS sequence"/>
</dbReference>
<evidence type="ECO:0000313" key="8">
    <source>
        <dbReference type="Proteomes" id="UP000035963"/>
    </source>
</evidence>
<feature type="signal peptide" evidence="5">
    <location>
        <begin position="1"/>
        <end position="26"/>
    </location>
</feature>
<evidence type="ECO:0000256" key="4">
    <source>
        <dbReference type="PROSITE-ProRule" id="PRU00433"/>
    </source>
</evidence>
<dbReference type="Gene3D" id="1.10.760.10">
    <property type="entry name" value="Cytochrome c-like domain"/>
    <property type="match status" value="1"/>
</dbReference>
<evidence type="ECO:0000256" key="2">
    <source>
        <dbReference type="ARBA" id="ARBA00022723"/>
    </source>
</evidence>
<keyword evidence="3 4" id="KW-0408">Iron</keyword>
<dbReference type="OrthoDB" id="9779283at2"/>
<dbReference type="RefSeq" id="WP_047897013.1">
    <property type="nucleotide sequence ID" value="NZ_AEJF01000221.1"/>
</dbReference>
<evidence type="ECO:0000256" key="5">
    <source>
        <dbReference type="SAM" id="SignalP"/>
    </source>
</evidence>
<dbReference type="InterPro" id="IPR036909">
    <property type="entry name" value="Cyt_c-like_dom_sf"/>
</dbReference>
<dbReference type="SUPFAM" id="SSF46626">
    <property type="entry name" value="Cytochrome c"/>
    <property type="match status" value="1"/>
</dbReference>
<proteinExistence type="predicted"/>
<evidence type="ECO:0000259" key="6">
    <source>
        <dbReference type="PROSITE" id="PS51007"/>
    </source>
</evidence>
<keyword evidence="1 4" id="KW-0349">Heme</keyword>
<dbReference type="GO" id="GO:0046872">
    <property type="term" value="F:metal ion binding"/>
    <property type="evidence" value="ECO:0007669"/>
    <property type="project" value="UniProtKB-KW"/>
</dbReference>
<feature type="chain" id="PRO_5005249029" evidence="5">
    <location>
        <begin position="27"/>
        <end position="399"/>
    </location>
</feature>
<dbReference type="EMBL" id="AEJF01000221">
    <property type="protein sequence ID" value="KLU21390.1"/>
    <property type="molecule type" value="Genomic_DNA"/>
</dbReference>
<dbReference type="Pfam" id="PF13442">
    <property type="entry name" value="Cytochrome_CBB3"/>
    <property type="match status" value="1"/>
</dbReference>
<organism evidence="7 8">
    <name type="scientific">Caballeronia mineralivorans PML1(12)</name>
    <dbReference type="NCBI Taxonomy" id="908627"/>
    <lineage>
        <taxon>Bacteria</taxon>
        <taxon>Pseudomonadati</taxon>
        <taxon>Pseudomonadota</taxon>
        <taxon>Betaproteobacteria</taxon>
        <taxon>Burkholderiales</taxon>
        <taxon>Burkholderiaceae</taxon>
        <taxon>Caballeronia</taxon>
    </lineage>
</organism>
<evidence type="ECO:0000256" key="3">
    <source>
        <dbReference type="ARBA" id="ARBA00023004"/>
    </source>
</evidence>
<dbReference type="GO" id="GO:0009055">
    <property type="term" value="F:electron transfer activity"/>
    <property type="evidence" value="ECO:0007669"/>
    <property type="project" value="InterPro"/>
</dbReference>
<dbReference type="PATRIC" id="fig|908627.4.peg.8072"/>
<dbReference type="Gene3D" id="3.40.190.10">
    <property type="entry name" value="Periplasmic binding protein-like II"/>
    <property type="match status" value="2"/>
</dbReference>
<keyword evidence="8" id="KW-1185">Reference proteome</keyword>
<evidence type="ECO:0000313" key="7">
    <source>
        <dbReference type="EMBL" id="KLU21390.1"/>
    </source>
</evidence>
<protein>
    <submittedName>
        <fullName evidence="7">Cytochrome C</fullName>
    </submittedName>
</protein>
<reference evidence="7 8" key="1">
    <citation type="journal article" date="2015" name="Genome Announc.">
        <title>Draft Genome Sequence of Burkholderia sp. Strain PML1(12), an Ectomycorrhizosphere-Inhabiting Bacterium with Effective Mineral-Weathering Ability.</title>
        <authorList>
            <person name="Uroz S."/>
            <person name="Oger P."/>
        </authorList>
    </citation>
    <scope>NUCLEOTIDE SEQUENCE [LARGE SCALE GENOMIC DNA]</scope>
    <source>
        <strain evidence="8">PML1(12)</strain>
    </source>
</reference>
<keyword evidence="2 4" id="KW-0479">Metal-binding</keyword>
<sequence length="399" mass="41759">MKIHLQALANAAVLAAAALTPAVSNAHVRICTFPGSPSTVLDQTVAREVFNVAGLTVSFGNRGIGDGDDDGISLKELDKVFKKQCDVIAGFPRSPVADGSGSKLLFSSGYLKSGYISLSLRDGGGQAGAPDVVAATYASPAQLIAVQQRDVELDLENSPELTVDAVARGRARRAIVWYPAVVAYQGKHPAQRFDIVSATSPYADWALVFAFDSKNTVLKKRVDAALAKMTADGRLAALTQAWSLPGGVKATQAKTVPPAFLDGPERLADSSQEGRFIKVDMSLPVDAPAFNKAQVAHGKTLYSSACAKCHGPVLEGVTAPALRGPAFAPAANSHLTIGGVFGYMATNMPADRPGKMRDQDYADIMAFLLYSNGYGASPNKLTADAARSSATPLNAGRSH</sequence>
<dbReference type="AlphaFoldDB" id="A0A0J1CKV7"/>
<gene>
    <name evidence="7" type="ORF">EOS_36080</name>
</gene>
<evidence type="ECO:0000256" key="1">
    <source>
        <dbReference type="ARBA" id="ARBA00022617"/>
    </source>
</evidence>
<name>A0A0J1CKV7_9BURK</name>
<dbReference type="PROSITE" id="PS51007">
    <property type="entry name" value="CYTC"/>
    <property type="match status" value="1"/>
</dbReference>
<feature type="domain" description="Cytochrome c" evidence="6">
    <location>
        <begin position="293"/>
        <end position="372"/>
    </location>
</feature>